<organism evidence="2 3">
    <name type="scientific">Citrobacter rodentium (strain ICC168)</name>
    <name type="common">Citrobacter freundii biotype 4280</name>
    <dbReference type="NCBI Taxonomy" id="637910"/>
    <lineage>
        <taxon>Bacteria</taxon>
        <taxon>Pseudomonadati</taxon>
        <taxon>Pseudomonadota</taxon>
        <taxon>Gammaproteobacteria</taxon>
        <taxon>Enterobacterales</taxon>
        <taxon>Enterobacteriaceae</taxon>
        <taxon>Citrobacter</taxon>
    </lineage>
</organism>
<proteinExistence type="predicted"/>
<evidence type="ECO:0000313" key="3">
    <source>
        <dbReference type="Proteomes" id="UP000001889"/>
    </source>
</evidence>
<dbReference type="STRING" id="637910.ROD_41101"/>
<keyword evidence="1" id="KW-1133">Transmembrane helix</keyword>
<feature type="transmembrane region" description="Helical" evidence="1">
    <location>
        <begin position="82"/>
        <end position="101"/>
    </location>
</feature>
<dbReference type="AlphaFoldDB" id="D2TI28"/>
<dbReference type="HOGENOM" id="CLU_2272412_0_0_6"/>
<dbReference type="KEGG" id="cro:ROD_41101"/>
<reference evidence="2 3" key="1">
    <citation type="journal article" date="2010" name="J. Bacteriol.">
        <title>The Citrobacter rodentium genome sequence reveals convergent evolution with human pathogenic Escherichia coli.</title>
        <authorList>
            <person name="Petty N.K."/>
            <person name="Bulgin R."/>
            <person name="Crepin V.F."/>
            <person name="Cerdeno-Tarraga A.M."/>
            <person name="Schroeder G.N."/>
            <person name="Quail M.A."/>
            <person name="Lennard N."/>
            <person name="Corton C."/>
            <person name="Barron A."/>
            <person name="Clark L."/>
            <person name="Toribio A.L."/>
            <person name="Parkhill J."/>
            <person name="Dougan G."/>
            <person name="Frankel G."/>
            <person name="Thomson N.R."/>
        </authorList>
    </citation>
    <scope>NUCLEOTIDE SEQUENCE [LARGE SCALE GENOMIC DNA]</scope>
    <source>
        <strain evidence="2 3">ICC168</strain>
    </source>
</reference>
<accession>D2TI28</accession>
<name>D2TI28_CITRI</name>
<dbReference type="EMBL" id="FN543502">
    <property type="protein sequence ID" value="CBG90809.1"/>
    <property type="molecule type" value="Genomic_DNA"/>
</dbReference>
<evidence type="ECO:0000313" key="2">
    <source>
        <dbReference type="EMBL" id="CBG90809.1"/>
    </source>
</evidence>
<keyword evidence="1" id="KW-0812">Transmembrane</keyword>
<dbReference type="Proteomes" id="UP000001889">
    <property type="component" value="Chromosome"/>
</dbReference>
<sequence>MDRGRGYSRRGTVLLYQHVGSLAVRTELKGAFQDGRCRVATGGSNGALCKMAAVCAEAGTVLPAAGPAKGVTKKDLRQSGGMSMTILYIFIVISVGSGYSVA</sequence>
<protein>
    <submittedName>
        <fullName evidence="2">Membrane protein</fullName>
    </submittedName>
</protein>
<keyword evidence="1" id="KW-0472">Membrane</keyword>
<evidence type="ECO:0000256" key="1">
    <source>
        <dbReference type="SAM" id="Phobius"/>
    </source>
</evidence>
<keyword evidence="3" id="KW-1185">Reference proteome</keyword>
<gene>
    <name evidence="2" type="ordered locus">ROD_41101</name>
</gene>